<gene>
    <name evidence="2" type="ORF">V6N12_042458</name>
</gene>
<organism evidence="2 3">
    <name type="scientific">Hibiscus sabdariffa</name>
    <name type="common">roselle</name>
    <dbReference type="NCBI Taxonomy" id="183260"/>
    <lineage>
        <taxon>Eukaryota</taxon>
        <taxon>Viridiplantae</taxon>
        <taxon>Streptophyta</taxon>
        <taxon>Embryophyta</taxon>
        <taxon>Tracheophyta</taxon>
        <taxon>Spermatophyta</taxon>
        <taxon>Magnoliopsida</taxon>
        <taxon>eudicotyledons</taxon>
        <taxon>Gunneridae</taxon>
        <taxon>Pentapetalae</taxon>
        <taxon>rosids</taxon>
        <taxon>malvids</taxon>
        <taxon>Malvales</taxon>
        <taxon>Malvaceae</taxon>
        <taxon>Malvoideae</taxon>
        <taxon>Hibiscus</taxon>
    </lineage>
</organism>
<evidence type="ECO:0000313" key="2">
    <source>
        <dbReference type="EMBL" id="KAK8559176.1"/>
    </source>
</evidence>
<sequence>MEHSVEVPDFVEAPLAIEAPVITHESGGVEEEDKSGVVEEEGDRSWGVEEGGISERSGEVEEGIPPSFEIDYEAERSRGDEDVKDEDDILEDVDVGT</sequence>
<feature type="region of interest" description="Disordered" evidence="1">
    <location>
        <begin position="25"/>
        <end position="97"/>
    </location>
</feature>
<evidence type="ECO:0000313" key="3">
    <source>
        <dbReference type="Proteomes" id="UP001472677"/>
    </source>
</evidence>
<evidence type="ECO:0000256" key="1">
    <source>
        <dbReference type="SAM" id="MobiDB-lite"/>
    </source>
</evidence>
<dbReference type="Proteomes" id="UP001472677">
    <property type="component" value="Unassembled WGS sequence"/>
</dbReference>
<feature type="compositionally biased region" description="Acidic residues" evidence="1">
    <location>
        <begin position="28"/>
        <end position="42"/>
    </location>
</feature>
<keyword evidence="3" id="KW-1185">Reference proteome</keyword>
<proteinExistence type="predicted"/>
<reference evidence="2 3" key="1">
    <citation type="journal article" date="2024" name="G3 (Bethesda)">
        <title>Genome assembly of Hibiscus sabdariffa L. provides insights into metabolisms of medicinal natural products.</title>
        <authorList>
            <person name="Kim T."/>
        </authorList>
    </citation>
    <scope>NUCLEOTIDE SEQUENCE [LARGE SCALE GENOMIC DNA]</scope>
    <source>
        <strain evidence="2">TK-2024</strain>
        <tissue evidence="2">Old leaves</tissue>
    </source>
</reference>
<name>A0ABR2EEU0_9ROSI</name>
<protein>
    <submittedName>
        <fullName evidence="2">Uncharacterized protein</fullName>
    </submittedName>
</protein>
<accession>A0ABR2EEU0</accession>
<comment type="caution">
    <text evidence="2">The sequence shown here is derived from an EMBL/GenBank/DDBJ whole genome shotgun (WGS) entry which is preliminary data.</text>
</comment>
<dbReference type="EMBL" id="JBBPBM010000015">
    <property type="protein sequence ID" value="KAK8559176.1"/>
    <property type="molecule type" value="Genomic_DNA"/>
</dbReference>
<feature type="compositionally biased region" description="Acidic residues" evidence="1">
    <location>
        <begin position="82"/>
        <end position="97"/>
    </location>
</feature>